<name>A0AAJ0BFB5_9PEZI</name>
<dbReference type="EMBL" id="MU839832">
    <property type="protein sequence ID" value="KAK1756214.1"/>
    <property type="molecule type" value="Genomic_DNA"/>
</dbReference>
<comment type="caution">
    <text evidence="2">The sequence shown here is derived from an EMBL/GenBank/DDBJ whole genome shotgun (WGS) entry which is preliminary data.</text>
</comment>
<dbReference type="Proteomes" id="UP001239445">
    <property type="component" value="Unassembled WGS sequence"/>
</dbReference>
<keyword evidence="3" id="KW-1185">Reference proteome</keyword>
<accession>A0AAJ0BFB5</accession>
<feature type="region of interest" description="Disordered" evidence="1">
    <location>
        <begin position="193"/>
        <end position="221"/>
    </location>
</feature>
<dbReference type="Gene3D" id="3.40.50.300">
    <property type="entry name" value="P-loop containing nucleotide triphosphate hydrolases"/>
    <property type="match status" value="1"/>
</dbReference>
<dbReference type="SUPFAM" id="SSF52540">
    <property type="entry name" value="P-loop containing nucleoside triphosphate hydrolases"/>
    <property type="match status" value="1"/>
</dbReference>
<proteinExistence type="predicted"/>
<evidence type="ECO:0000313" key="2">
    <source>
        <dbReference type="EMBL" id="KAK1756214.1"/>
    </source>
</evidence>
<organism evidence="2 3">
    <name type="scientific">Echria macrotheca</name>
    <dbReference type="NCBI Taxonomy" id="438768"/>
    <lineage>
        <taxon>Eukaryota</taxon>
        <taxon>Fungi</taxon>
        <taxon>Dikarya</taxon>
        <taxon>Ascomycota</taxon>
        <taxon>Pezizomycotina</taxon>
        <taxon>Sordariomycetes</taxon>
        <taxon>Sordariomycetidae</taxon>
        <taxon>Sordariales</taxon>
        <taxon>Schizotheciaceae</taxon>
        <taxon>Echria</taxon>
    </lineage>
</organism>
<evidence type="ECO:0008006" key="4">
    <source>
        <dbReference type="Google" id="ProtNLM"/>
    </source>
</evidence>
<reference evidence="2" key="1">
    <citation type="submission" date="2023-06" db="EMBL/GenBank/DDBJ databases">
        <title>Genome-scale phylogeny and comparative genomics of the fungal order Sordariales.</title>
        <authorList>
            <consortium name="Lawrence Berkeley National Laboratory"/>
            <person name="Hensen N."/>
            <person name="Bonometti L."/>
            <person name="Westerberg I."/>
            <person name="Brannstrom I.O."/>
            <person name="Guillou S."/>
            <person name="Cros-Aarteil S."/>
            <person name="Calhoun S."/>
            <person name="Haridas S."/>
            <person name="Kuo A."/>
            <person name="Mondo S."/>
            <person name="Pangilinan J."/>
            <person name="Riley R."/>
            <person name="Labutti K."/>
            <person name="Andreopoulos B."/>
            <person name="Lipzen A."/>
            <person name="Chen C."/>
            <person name="Yanf M."/>
            <person name="Daum C."/>
            <person name="Ng V."/>
            <person name="Clum A."/>
            <person name="Steindorff A."/>
            <person name="Ohm R."/>
            <person name="Martin F."/>
            <person name="Silar P."/>
            <person name="Natvig D."/>
            <person name="Lalanne C."/>
            <person name="Gautier V."/>
            <person name="Ament-Velasquez S.L."/>
            <person name="Kruys A."/>
            <person name="Hutchinson M.I."/>
            <person name="Powell A.J."/>
            <person name="Barry K."/>
            <person name="Miller A.N."/>
            <person name="Grigoriev I.V."/>
            <person name="Debuchy R."/>
            <person name="Gladieux P."/>
            <person name="Thoren M.H."/>
            <person name="Johannesson H."/>
        </authorList>
    </citation>
    <scope>NUCLEOTIDE SEQUENCE</scope>
    <source>
        <strain evidence="2">PSN4</strain>
    </source>
</reference>
<sequence length="343" mass="38771">MSTKPIFVATHPRACSTAFERVFMTRTDILNCIHEPFGDAFYYGPERLSERYEDDEEAREKSGFAGVTYKDVLDRLDEEIAKDKRVFIKDIIHYLAPPDAKPATIAPSLADLPNSSSVPNPTVLPVSALRRFHFTFLIRHPRRAIPSYFRCTVPPLDKVTGFYHFLPSEAGYDELRRIFDFLRAEKIVGPAVSVGSSSKQQPNGTAATAAVNGDTTDKKGEEEGEIKITVIDADDLLDHPHDVIKAYCGEVGIDFKPEMLVWEDEEQKRRAAEAFEKWNGFHDDAIGSTSLKARVNGAKTPTIEEENQQWREKFGEEGQKVIRQTVDANIPDYEYLKSFAMKF</sequence>
<protein>
    <recommendedName>
        <fullName evidence="4">P-loop containing nucleoside triphosphate hydrolase protein</fullName>
    </recommendedName>
</protein>
<dbReference type="AlphaFoldDB" id="A0AAJ0BFB5"/>
<feature type="compositionally biased region" description="Polar residues" evidence="1">
    <location>
        <begin position="194"/>
        <end position="206"/>
    </location>
</feature>
<evidence type="ECO:0000256" key="1">
    <source>
        <dbReference type="SAM" id="MobiDB-lite"/>
    </source>
</evidence>
<dbReference type="PANTHER" id="PTHR48312">
    <property type="match status" value="1"/>
</dbReference>
<evidence type="ECO:0000313" key="3">
    <source>
        <dbReference type="Proteomes" id="UP001239445"/>
    </source>
</evidence>
<dbReference type="PANTHER" id="PTHR48312:SF1">
    <property type="entry name" value="SULFOTRANSFERASE"/>
    <property type="match status" value="1"/>
</dbReference>
<dbReference type="InterPro" id="IPR027417">
    <property type="entry name" value="P-loop_NTPase"/>
</dbReference>
<gene>
    <name evidence="2" type="ORF">QBC47DRAFT_182390</name>
</gene>